<keyword evidence="1" id="KW-0812">Transmembrane</keyword>
<reference evidence="3" key="2">
    <citation type="submission" date="2017-03" db="EMBL/GenBank/DDBJ databases">
        <authorList>
            <person name="Afonso C.L."/>
            <person name="Miller P.J."/>
            <person name="Scott M.A."/>
            <person name="Spackman E."/>
            <person name="Goraichik I."/>
            <person name="Dimitrov K.M."/>
            <person name="Suarez D.L."/>
            <person name="Swayne D.E."/>
        </authorList>
    </citation>
    <scope>NUCLEOTIDE SEQUENCE [LARGE SCALE GENOMIC DNA]</scope>
    <source>
        <strain evidence="2">ATCC 9175</strain>
        <strain evidence="3">CNRZ 920</strain>
    </source>
</reference>
<keyword evidence="1" id="KW-1133">Transmembrane helix</keyword>
<accession>A0A2H1KP54</accession>
<keyword evidence="5" id="KW-1185">Reference proteome</keyword>
<evidence type="ECO:0000313" key="4">
    <source>
        <dbReference type="Proteomes" id="UP000234289"/>
    </source>
</evidence>
<dbReference type="EMBL" id="FXZB01000004">
    <property type="protein sequence ID" value="SMX68505.1"/>
    <property type="molecule type" value="Genomic_DNA"/>
</dbReference>
<evidence type="ECO:0000313" key="3">
    <source>
        <dbReference type="EMBL" id="SMY01471.1"/>
    </source>
</evidence>
<organism evidence="3 4">
    <name type="scientific">Brevibacterium aurantiacum</name>
    <dbReference type="NCBI Taxonomy" id="273384"/>
    <lineage>
        <taxon>Bacteria</taxon>
        <taxon>Bacillati</taxon>
        <taxon>Actinomycetota</taxon>
        <taxon>Actinomycetes</taxon>
        <taxon>Micrococcales</taxon>
        <taxon>Brevibacteriaceae</taxon>
        <taxon>Brevibacterium</taxon>
    </lineage>
</organism>
<reference evidence="4 5" key="1">
    <citation type="submission" date="2017-03" db="EMBL/GenBank/DDBJ databases">
        <authorList>
            <person name="Monnet C."/>
        </authorList>
    </citation>
    <scope>NUCLEOTIDE SEQUENCE [LARGE SCALE GENOMIC DNA]</scope>
    <source>
        <strain evidence="5">ATCC 9175</strain>
        <strain evidence="4">CNRZ 920</strain>
    </source>
</reference>
<sequence>MRLLALIMGLTVLIPGSFEIDEPRYMLLLVCAYALIVLSPFFPLATVFVSTGLSLVFVVLYPDLENMWLFAVRGVIGV</sequence>
<evidence type="ECO:0000313" key="2">
    <source>
        <dbReference type="EMBL" id="SMX68505.1"/>
    </source>
</evidence>
<proteinExistence type="predicted"/>
<dbReference type="Proteomes" id="UP000234289">
    <property type="component" value="Unassembled WGS sequence"/>
</dbReference>
<dbReference type="EMBL" id="FXZG01000031">
    <property type="protein sequence ID" value="SMY01471.1"/>
    <property type="molecule type" value="Genomic_DNA"/>
</dbReference>
<protein>
    <submittedName>
        <fullName evidence="3">Uncharacterized protein</fullName>
    </submittedName>
</protein>
<dbReference type="AlphaFoldDB" id="A0A2H1KP54"/>
<gene>
    <name evidence="2" type="ORF">BAUR9175_00727</name>
    <name evidence="3" type="ORF">BAUR920_03420</name>
</gene>
<evidence type="ECO:0000313" key="5">
    <source>
        <dbReference type="Proteomes" id="UP000234525"/>
    </source>
</evidence>
<name>A0A2H1KP54_BREAU</name>
<evidence type="ECO:0000256" key="1">
    <source>
        <dbReference type="SAM" id="Phobius"/>
    </source>
</evidence>
<keyword evidence="1" id="KW-0472">Membrane</keyword>
<dbReference type="Proteomes" id="UP000234525">
    <property type="component" value="Unassembled WGS sequence"/>
</dbReference>
<feature type="transmembrane region" description="Helical" evidence="1">
    <location>
        <begin position="35"/>
        <end position="61"/>
    </location>
</feature>